<dbReference type="PANTHER" id="PTHR33116:SF86">
    <property type="entry name" value="REVERSE TRANSCRIPTASE DOMAIN-CONTAINING PROTEIN"/>
    <property type="match status" value="1"/>
</dbReference>
<sequence>MEKQKPALSSENNDTESITTNIQDLSFKPSVSISLCSSTVSGSDISVSSSNMSNASTVETHNKNAEPVVDCEESDTSSLSYASKSNSFDGNESELEFNFRVNLIWVGGLLLPFTEEEIKSAVFQMHPSKAPGPDGSMAIKLDISKAYDHVEWTFLEKIMLKLGFDCSWVTLVMRCVKTISYYVLINGDPCEYIQPSRERDKKLTGVAMCRGAPRLSHLLFADDSLLFCRASTTECRKNTPEAHRVAIQQVWDAPITADFEKYLGLPTMVGRSKTLAFRGVWEWVAKLIQGWGERLLSKAGQEILLKAIAQSLPTYTMSYFKLTKSICDDLTALFAKFCILAGRPTLLAGLFWRVGNGRSIWVVENAWLPMPAVVEEGMNQAMRVCDLIDIDRQWWNEPMVDNIFAPSSVVVIERMLLPNLLSPDQVFWKGTPTGHFTVKSAYALAQKQSGSLDFGSSSRAGMVKGVWRKLWGLHVPGKAEETTTHVLWACPFANNVWSLMGRQLQKCTISFEEFFLITSHIMALLPRHEVELWVTTGWALWNARNKLAMENIQVSPKTIIDSGHRLLKDFHQALTLCSLL</sequence>
<evidence type="ECO:0000256" key="1">
    <source>
        <dbReference type="SAM" id="MobiDB-lite"/>
    </source>
</evidence>
<proteinExistence type="predicted"/>
<evidence type="ECO:0000313" key="2">
    <source>
        <dbReference type="EMBL" id="SPC75578.1"/>
    </source>
</evidence>
<accession>A0A2N9ELB3</accession>
<reference evidence="2" key="1">
    <citation type="submission" date="2018-02" db="EMBL/GenBank/DDBJ databases">
        <authorList>
            <person name="Cohen D.B."/>
            <person name="Kent A.D."/>
        </authorList>
    </citation>
    <scope>NUCLEOTIDE SEQUENCE</scope>
</reference>
<name>A0A2N9ELB3_FAGSY</name>
<gene>
    <name evidence="2" type="ORF">FSB_LOCUS3460</name>
</gene>
<evidence type="ECO:0008006" key="3">
    <source>
        <dbReference type="Google" id="ProtNLM"/>
    </source>
</evidence>
<dbReference type="EMBL" id="OIVN01000169">
    <property type="protein sequence ID" value="SPC75578.1"/>
    <property type="molecule type" value="Genomic_DNA"/>
</dbReference>
<feature type="compositionally biased region" description="Polar residues" evidence="1">
    <location>
        <begin position="7"/>
        <end position="21"/>
    </location>
</feature>
<feature type="region of interest" description="Disordered" evidence="1">
    <location>
        <begin position="1"/>
        <end position="21"/>
    </location>
</feature>
<dbReference type="PANTHER" id="PTHR33116">
    <property type="entry name" value="REVERSE TRANSCRIPTASE ZINC-BINDING DOMAIN-CONTAINING PROTEIN-RELATED-RELATED"/>
    <property type="match status" value="1"/>
</dbReference>
<organism evidence="2">
    <name type="scientific">Fagus sylvatica</name>
    <name type="common">Beechnut</name>
    <dbReference type="NCBI Taxonomy" id="28930"/>
    <lineage>
        <taxon>Eukaryota</taxon>
        <taxon>Viridiplantae</taxon>
        <taxon>Streptophyta</taxon>
        <taxon>Embryophyta</taxon>
        <taxon>Tracheophyta</taxon>
        <taxon>Spermatophyta</taxon>
        <taxon>Magnoliopsida</taxon>
        <taxon>eudicotyledons</taxon>
        <taxon>Gunneridae</taxon>
        <taxon>Pentapetalae</taxon>
        <taxon>rosids</taxon>
        <taxon>fabids</taxon>
        <taxon>Fagales</taxon>
        <taxon>Fagaceae</taxon>
        <taxon>Fagus</taxon>
    </lineage>
</organism>
<dbReference type="AlphaFoldDB" id="A0A2N9ELB3"/>
<protein>
    <recommendedName>
        <fullName evidence="3">Reverse transcriptase domain-containing protein</fullName>
    </recommendedName>
</protein>